<proteinExistence type="predicted"/>
<dbReference type="RefSeq" id="WP_172991184.1">
    <property type="nucleotide sequence ID" value="NZ_CP054038.1"/>
</dbReference>
<dbReference type="AlphaFoldDB" id="A0A7D4Q9T8"/>
<dbReference type="Proteomes" id="UP000502498">
    <property type="component" value="Chromosome"/>
</dbReference>
<dbReference type="EMBL" id="CP054038">
    <property type="protein sequence ID" value="QKJ20759.1"/>
    <property type="molecule type" value="Genomic_DNA"/>
</dbReference>
<protein>
    <recommendedName>
        <fullName evidence="4">Lipoprotein</fullName>
    </recommendedName>
</protein>
<evidence type="ECO:0008006" key="4">
    <source>
        <dbReference type="Google" id="ProtNLM"/>
    </source>
</evidence>
<reference evidence="2 3" key="1">
    <citation type="submission" date="2020-05" db="EMBL/GenBank/DDBJ databases">
        <title>Strain PA2F3 complete genome.</title>
        <authorList>
            <person name="Kim Y.-S."/>
            <person name="Kim S.-J."/>
            <person name="Jung H.-k."/>
            <person name="Kim S.-E."/>
            <person name="Kim K.-H."/>
        </authorList>
    </citation>
    <scope>NUCLEOTIDE SEQUENCE [LARGE SCALE GENOMIC DNA]</scope>
    <source>
        <strain evidence="2 3">PA2F3</strain>
    </source>
</reference>
<feature type="signal peptide" evidence="1">
    <location>
        <begin position="1"/>
        <end position="23"/>
    </location>
</feature>
<name>A0A7D4Q9T8_9MICO</name>
<evidence type="ECO:0000313" key="3">
    <source>
        <dbReference type="Proteomes" id="UP000502498"/>
    </source>
</evidence>
<evidence type="ECO:0000313" key="2">
    <source>
        <dbReference type="EMBL" id="QKJ20759.1"/>
    </source>
</evidence>
<gene>
    <name evidence="2" type="ORF">HQM25_16275</name>
</gene>
<keyword evidence="1" id="KW-0732">Signal</keyword>
<evidence type="ECO:0000256" key="1">
    <source>
        <dbReference type="SAM" id="SignalP"/>
    </source>
</evidence>
<organism evidence="2 3">
    <name type="scientific">Microbacterium hominis</name>
    <dbReference type="NCBI Taxonomy" id="162426"/>
    <lineage>
        <taxon>Bacteria</taxon>
        <taxon>Bacillati</taxon>
        <taxon>Actinomycetota</taxon>
        <taxon>Actinomycetes</taxon>
        <taxon>Micrococcales</taxon>
        <taxon>Microbacteriaceae</taxon>
        <taxon>Microbacterium</taxon>
    </lineage>
</organism>
<sequence length="155" mass="16115">MRKKLLAAVVVFAALSVTGCAQGRVAAATQTAESPDAGEVCASTTYFEHAPDSGARSRVDAVNGMIAALREHPEAPELEYASRADILLLLETSVDNLIAAERAAGEAAQANGYLEVPVETRDGEHLGQVNISEVNGGFVIDAIEVAHRDGISCPG</sequence>
<accession>A0A7D4Q9T8</accession>
<feature type="chain" id="PRO_5028881821" description="Lipoprotein" evidence="1">
    <location>
        <begin position="24"/>
        <end position="155"/>
    </location>
</feature>
<dbReference type="PROSITE" id="PS51257">
    <property type="entry name" value="PROKAR_LIPOPROTEIN"/>
    <property type="match status" value="1"/>
</dbReference>